<evidence type="ECO:0000256" key="6">
    <source>
        <dbReference type="ARBA" id="ARBA00022840"/>
    </source>
</evidence>
<evidence type="ECO:0000256" key="2">
    <source>
        <dbReference type="ARBA" id="ARBA00022679"/>
    </source>
</evidence>
<comment type="catalytic activity">
    <reaction evidence="7">
        <text>glycerol + ATP = sn-glycerol 3-phosphate + ADP + H(+)</text>
        <dbReference type="Rhea" id="RHEA:21644"/>
        <dbReference type="ChEBI" id="CHEBI:15378"/>
        <dbReference type="ChEBI" id="CHEBI:17754"/>
        <dbReference type="ChEBI" id="CHEBI:30616"/>
        <dbReference type="ChEBI" id="CHEBI:57597"/>
        <dbReference type="ChEBI" id="CHEBI:456216"/>
        <dbReference type="EC" id="2.7.1.30"/>
    </reaction>
</comment>
<feature type="binding site" evidence="7">
    <location>
        <position position="308"/>
    </location>
    <ligand>
        <name>ADP</name>
        <dbReference type="ChEBI" id="CHEBI:456216"/>
    </ligand>
</feature>
<feature type="binding site" evidence="7">
    <location>
        <position position="12"/>
    </location>
    <ligand>
        <name>ADP</name>
        <dbReference type="ChEBI" id="CHEBI:456216"/>
    </ligand>
</feature>
<feature type="binding site" evidence="7">
    <location>
        <position position="83"/>
    </location>
    <ligand>
        <name>sn-glycerol 3-phosphate</name>
        <dbReference type="ChEBI" id="CHEBI:57597"/>
    </ligand>
</feature>
<feature type="binding site" evidence="7">
    <location>
        <position position="308"/>
    </location>
    <ligand>
        <name>ATP</name>
        <dbReference type="ChEBI" id="CHEBI:30616"/>
    </ligand>
</feature>
<dbReference type="NCBIfam" id="TIGR01311">
    <property type="entry name" value="glycerol_kin"/>
    <property type="match status" value="1"/>
</dbReference>
<feature type="binding site" evidence="7">
    <location>
        <position position="409"/>
    </location>
    <ligand>
        <name>ADP</name>
        <dbReference type="ChEBI" id="CHEBI:456216"/>
    </ligand>
</feature>
<dbReference type="InterPro" id="IPR005999">
    <property type="entry name" value="Glycerol_kin"/>
</dbReference>
<feature type="binding site" evidence="7">
    <location>
        <position position="243"/>
    </location>
    <ligand>
        <name>glycerol</name>
        <dbReference type="ChEBI" id="CHEBI:17754"/>
    </ligand>
</feature>
<feature type="binding site" evidence="7">
    <location>
        <position position="12"/>
    </location>
    <ligand>
        <name>ATP</name>
        <dbReference type="ChEBI" id="CHEBI:30616"/>
    </ligand>
</feature>
<feature type="binding site" evidence="7">
    <location>
        <position position="83"/>
    </location>
    <ligand>
        <name>glycerol</name>
        <dbReference type="ChEBI" id="CHEBI:17754"/>
    </ligand>
</feature>
<feature type="binding site" evidence="7">
    <location>
        <position position="134"/>
    </location>
    <ligand>
        <name>sn-glycerol 3-phosphate</name>
        <dbReference type="ChEBI" id="CHEBI:57597"/>
    </ligand>
</feature>
<evidence type="ECO:0000256" key="3">
    <source>
        <dbReference type="ARBA" id="ARBA00022741"/>
    </source>
</evidence>
<feature type="binding site" evidence="7">
    <location>
        <position position="16"/>
    </location>
    <ligand>
        <name>ADP</name>
        <dbReference type="ChEBI" id="CHEBI:456216"/>
    </ligand>
</feature>
<dbReference type="PROSITE" id="PS00445">
    <property type="entry name" value="FGGY_KINASES_2"/>
    <property type="match status" value="1"/>
</dbReference>
<dbReference type="InterPro" id="IPR043129">
    <property type="entry name" value="ATPase_NBD"/>
</dbReference>
<gene>
    <name evidence="7 11" type="primary">glpK</name>
    <name evidence="11" type="ORF">ACFSQJ_05745</name>
</gene>
<evidence type="ECO:0000259" key="10">
    <source>
        <dbReference type="Pfam" id="PF02782"/>
    </source>
</evidence>
<feature type="binding site" evidence="7">
    <location>
        <position position="243"/>
    </location>
    <ligand>
        <name>sn-glycerol 3-phosphate</name>
        <dbReference type="ChEBI" id="CHEBI:57597"/>
    </ligand>
</feature>
<dbReference type="Proteomes" id="UP001597526">
    <property type="component" value="Unassembled WGS sequence"/>
</dbReference>
<evidence type="ECO:0000313" key="11">
    <source>
        <dbReference type="EMBL" id="MFD2586421.1"/>
    </source>
</evidence>
<dbReference type="EMBL" id="JBHULB010000007">
    <property type="protein sequence ID" value="MFD2586421.1"/>
    <property type="molecule type" value="Genomic_DNA"/>
</dbReference>
<dbReference type="PIRSF" id="PIRSF000538">
    <property type="entry name" value="GlpK"/>
    <property type="match status" value="1"/>
</dbReference>
<feature type="binding site" evidence="7">
    <location>
        <position position="14"/>
    </location>
    <ligand>
        <name>ATP</name>
        <dbReference type="ChEBI" id="CHEBI:30616"/>
    </ligand>
</feature>
<dbReference type="GO" id="GO:0004370">
    <property type="term" value="F:glycerol kinase activity"/>
    <property type="evidence" value="ECO:0007669"/>
    <property type="project" value="UniProtKB-EC"/>
</dbReference>
<comment type="function">
    <text evidence="7">Key enzyme in the regulation of glycerol uptake and metabolism. Catalyzes the phosphorylation of glycerol to yield sn-glycerol 3-phosphate.</text>
</comment>
<feature type="binding site" evidence="7">
    <location>
        <position position="82"/>
    </location>
    <ligand>
        <name>sn-glycerol 3-phosphate</name>
        <dbReference type="ChEBI" id="CHEBI:57597"/>
    </ligand>
</feature>
<comment type="similarity">
    <text evidence="1 7 8">Belongs to the FGGY kinase family.</text>
</comment>
<organism evidence="11 12">
    <name type="scientific">Croceitalea marina</name>
    <dbReference type="NCBI Taxonomy" id="1775166"/>
    <lineage>
        <taxon>Bacteria</taxon>
        <taxon>Pseudomonadati</taxon>
        <taxon>Bacteroidota</taxon>
        <taxon>Flavobacteriia</taxon>
        <taxon>Flavobacteriales</taxon>
        <taxon>Flavobacteriaceae</taxon>
        <taxon>Croceitalea</taxon>
    </lineage>
</organism>
<feature type="domain" description="Carbohydrate kinase FGGY N-terminal" evidence="9">
    <location>
        <begin position="4"/>
        <end position="250"/>
    </location>
</feature>
<dbReference type="Gene3D" id="3.30.420.40">
    <property type="match status" value="2"/>
</dbReference>
<evidence type="ECO:0000256" key="4">
    <source>
        <dbReference type="ARBA" id="ARBA00022777"/>
    </source>
</evidence>
<keyword evidence="6 7" id="KW-0067">ATP-binding</keyword>
<dbReference type="NCBIfam" id="NF000756">
    <property type="entry name" value="PRK00047.1"/>
    <property type="match status" value="1"/>
</dbReference>
<keyword evidence="4 7" id="KW-0418">Kinase</keyword>
<dbReference type="EC" id="2.7.1.30" evidence="7"/>
<dbReference type="PANTHER" id="PTHR10196:SF69">
    <property type="entry name" value="GLYCEROL KINASE"/>
    <property type="match status" value="1"/>
</dbReference>
<feature type="domain" description="Carbohydrate kinase FGGY C-terminal" evidence="10">
    <location>
        <begin position="260"/>
        <end position="448"/>
    </location>
</feature>
<feature type="binding site" evidence="7">
    <location>
        <position position="82"/>
    </location>
    <ligand>
        <name>glycerol</name>
        <dbReference type="ChEBI" id="CHEBI:17754"/>
    </ligand>
</feature>
<feature type="binding site" evidence="7">
    <location>
        <position position="265"/>
    </location>
    <ligand>
        <name>ATP</name>
        <dbReference type="ChEBI" id="CHEBI:30616"/>
    </ligand>
</feature>
<evidence type="ECO:0000256" key="7">
    <source>
        <dbReference type="HAMAP-Rule" id="MF_00186"/>
    </source>
</evidence>
<dbReference type="PANTHER" id="PTHR10196">
    <property type="entry name" value="SUGAR KINASE"/>
    <property type="match status" value="1"/>
</dbReference>
<proteinExistence type="inferred from homology"/>
<accession>A0ABW5MTQ6</accession>
<dbReference type="HAMAP" id="MF_00186">
    <property type="entry name" value="Glycerol_kin"/>
    <property type="match status" value="1"/>
</dbReference>
<dbReference type="RefSeq" id="WP_377765998.1">
    <property type="nucleotide sequence ID" value="NZ_JBHULB010000007.1"/>
</dbReference>
<comment type="activity regulation">
    <text evidence="7">Inhibited by fructose 1,6-bisphosphate (FBP).</text>
</comment>
<evidence type="ECO:0000259" key="9">
    <source>
        <dbReference type="Pfam" id="PF00370"/>
    </source>
</evidence>
<dbReference type="Pfam" id="PF00370">
    <property type="entry name" value="FGGY_N"/>
    <property type="match status" value="1"/>
</dbReference>
<dbReference type="InterPro" id="IPR000577">
    <property type="entry name" value="Carb_kinase_FGGY"/>
</dbReference>
<keyword evidence="12" id="KW-1185">Reference proteome</keyword>
<comment type="pathway">
    <text evidence="7">Polyol metabolism; glycerol degradation via glycerol kinase pathway; sn-glycerol 3-phosphate from glycerol: step 1/1.</text>
</comment>
<feature type="binding site" evidence="7">
    <location>
        <position position="12"/>
    </location>
    <ligand>
        <name>sn-glycerol 3-phosphate</name>
        <dbReference type="ChEBI" id="CHEBI:57597"/>
    </ligand>
</feature>
<dbReference type="CDD" id="cd07786">
    <property type="entry name" value="FGGY_EcGK_like"/>
    <property type="match status" value="1"/>
</dbReference>
<dbReference type="PROSITE" id="PS00933">
    <property type="entry name" value="FGGY_KINASES_1"/>
    <property type="match status" value="1"/>
</dbReference>
<name>A0ABW5MTQ6_9FLAO</name>
<dbReference type="SUPFAM" id="SSF53067">
    <property type="entry name" value="Actin-like ATPase domain"/>
    <property type="match status" value="2"/>
</dbReference>
<evidence type="ECO:0000256" key="5">
    <source>
        <dbReference type="ARBA" id="ARBA00022798"/>
    </source>
</evidence>
<evidence type="ECO:0000256" key="8">
    <source>
        <dbReference type="RuleBase" id="RU003733"/>
    </source>
</evidence>
<feature type="binding site" evidence="7">
    <location>
        <position position="134"/>
    </location>
    <ligand>
        <name>glycerol</name>
        <dbReference type="ChEBI" id="CHEBI:17754"/>
    </ligand>
</feature>
<comment type="caution">
    <text evidence="11">The sequence shown here is derived from an EMBL/GenBank/DDBJ whole genome shotgun (WGS) entry which is preliminary data.</text>
</comment>
<keyword evidence="3 7" id="KW-0547">Nucleotide-binding</keyword>
<protein>
    <recommendedName>
        <fullName evidence="7">Glycerol kinase</fullName>
        <ecNumber evidence="7">2.7.1.30</ecNumber>
    </recommendedName>
    <alternativeName>
        <fullName evidence="7">ATP:glycerol 3-phosphotransferase</fullName>
    </alternativeName>
    <alternativeName>
        <fullName evidence="7">Glycerokinase</fullName>
        <shortName evidence="7">GK</shortName>
    </alternativeName>
</protein>
<feature type="binding site" evidence="7">
    <location>
        <position position="409"/>
    </location>
    <ligand>
        <name>ATP</name>
        <dbReference type="ChEBI" id="CHEBI:30616"/>
    </ligand>
</feature>
<sequence length="497" mass="54514">MSQYILALDQGTTSSRAVVFDKKGAIVSTAQKEFTQIFPKPGWVEHDATEIWSTQAGMAAEAVAKKGIQGNQIAAIGITNQRETAVVWDRKTGEPIYNAIVWQDKRTSDFCDELKKAGKSALIREKTGLVIDSYFSATKVKWILDNVDGARARAEAGELAWGTIDSWLIWKMTQGNLHVTDVTNACRSLIFNINTMAWDNELLELFTIPKSILPEVRQSSEVYGHTAPNFFASEIPIAGIAGDQQAALFGQMCTQKGMVKNTYGTGCFMLMNVGDKPVPSKNNLLTTVAWKINGKTTYALEGSIFIAGAVVQWLRDSLKIIKKSSDVEQLAGAVESSEGVYFVPAFAGLGAPHWNQQAQGTIFGLTRGSTDAHIAKAALESIAYQTMDVLKAMEADSGITIKELRVDGGATVNNMLMQFQADVLNTVTVRPKIIETTVMGAAYLAGLAVGFWKSPEEIQDIWQSDVHFKPTEEREVIDSGIKGWYRAIEALEHWTKQ</sequence>
<evidence type="ECO:0000256" key="1">
    <source>
        <dbReference type="ARBA" id="ARBA00009156"/>
    </source>
</evidence>
<feature type="binding site" evidence="7">
    <location>
        <position position="244"/>
    </location>
    <ligand>
        <name>glycerol</name>
        <dbReference type="ChEBI" id="CHEBI:17754"/>
    </ligand>
</feature>
<feature type="binding site" evidence="7">
    <location>
        <position position="413"/>
    </location>
    <ligand>
        <name>ADP</name>
        <dbReference type="ChEBI" id="CHEBI:456216"/>
    </ligand>
</feature>
<feature type="binding site" evidence="7">
    <location>
        <position position="265"/>
    </location>
    <ligand>
        <name>ADP</name>
        <dbReference type="ChEBI" id="CHEBI:456216"/>
    </ligand>
</feature>
<evidence type="ECO:0000313" key="12">
    <source>
        <dbReference type="Proteomes" id="UP001597526"/>
    </source>
</evidence>
<feature type="binding site" evidence="7">
    <location>
        <position position="312"/>
    </location>
    <ligand>
        <name>ATP</name>
        <dbReference type="ChEBI" id="CHEBI:30616"/>
    </ligand>
</feature>
<dbReference type="InterPro" id="IPR018485">
    <property type="entry name" value="FGGY_C"/>
</dbReference>
<dbReference type="InterPro" id="IPR018484">
    <property type="entry name" value="FGGY_N"/>
</dbReference>
<keyword evidence="2 7" id="KW-0808">Transferase</keyword>
<dbReference type="Pfam" id="PF02782">
    <property type="entry name" value="FGGY_C"/>
    <property type="match status" value="1"/>
</dbReference>
<dbReference type="InterPro" id="IPR018483">
    <property type="entry name" value="Carb_kinase_FGGY_CS"/>
</dbReference>
<reference evidence="12" key="1">
    <citation type="journal article" date="2019" name="Int. J. Syst. Evol. Microbiol.">
        <title>The Global Catalogue of Microorganisms (GCM) 10K type strain sequencing project: providing services to taxonomists for standard genome sequencing and annotation.</title>
        <authorList>
            <consortium name="The Broad Institute Genomics Platform"/>
            <consortium name="The Broad Institute Genome Sequencing Center for Infectious Disease"/>
            <person name="Wu L."/>
            <person name="Ma J."/>
        </authorList>
    </citation>
    <scope>NUCLEOTIDE SEQUENCE [LARGE SCALE GENOMIC DNA]</scope>
    <source>
        <strain evidence="12">KCTC 52368</strain>
    </source>
</reference>
<feature type="binding site" evidence="7">
    <location>
        <position position="13"/>
    </location>
    <ligand>
        <name>ATP</name>
        <dbReference type="ChEBI" id="CHEBI:30616"/>
    </ligand>
</feature>
<keyword evidence="5 7" id="KW-0319">Glycerol metabolism</keyword>